<comment type="subunit">
    <text evidence="6">Homotetramer. Forms an RuvA(8)-RuvB(12)-Holliday junction (HJ) complex. HJ DNA is sandwiched between 2 RuvA tetramers; dsDNA enters through RuvA and exits via RuvB. An RuvB hexamer assembles on each DNA strand where it exits the tetramer. Each RuvB hexamer is contacted by two RuvA subunits (via domain III) on 2 adjacent RuvB subunits; this complex drives branch migration. In the full resolvosome a probable DNA-RuvA(4)-RuvB(12)-RuvC(2) complex forms which resolves the HJ.</text>
</comment>
<evidence type="ECO:0000256" key="4">
    <source>
        <dbReference type="ARBA" id="ARBA00023172"/>
    </source>
</evidence>
<dbReference type="EMBL" id="CAIY01000015">
    <property type="protein sequence ID" value="CCH66454.1"/>
    <property type="molecule type" value="Genomic_DNA"/>
</dbReference>
<reference evidence="10" key="2">
    <citation type="submission" date="2016-01" db="EMBL/GenBank/DDBJ databases">
        <title>Diatom-associated endosymboitic cyanobacterium lacks core nitrogen metabolism enzymes.</title>
        <authorList>
            <person name="Hilton J.A."/>
            <person name="Foster R.A."/>
            <person name="Tripp H.J."/>
            <person name="Carter B.J."/>
            <person name="Zehr J.P."/>
            <person name="Villareal T.A."/>
        </authorList>
    </citation>
    <scope>NUCLEOTIDE SEQUENCE [LARGE SCALE GENOMIC DNA]</scope>
    <source>
        <strain evidence="10">HH01</strain>
    </source>
</reference>
<comment type="function">
    <text evidence="6">The RuvA-RuvB-RuvC complex processes Holliday junction (HJ) DNA during genetic recombination and DNA repair, while the RuvA-RuvB complex plays an important role in the rescue of blocked DNA replication forks via replication fork reversal (RFR). RuvA specifically binds to HJ cruciform DNA, conferring on it an open structure. The RuvB hexamer acts as an ATP-dependent pump, pulling dsDNA into and through the RuvAB complex. HJ branch migration allows RuvC to scan DNA until it finds its consensus sequence, where it cleaves and resolves the cruciform DNA.</text>
</comment>
<dbReference type="Pfam" id="PF01330">
    <property type="entry name" value="RuvA_N"/>
    <property type="match status" value="1"/>
</dbReference>
<feature type="domain" description="Holliday junction DNA helicase RuvA C-terminal" evidence="8">
    <location>
        <begin position="158"/>
        <end position="202"/>
    </location>
</feature>
<dbReference type="Proteomes" id="UP000053051">
    <property type="component" value="Unassembled WGS sequence"/>
</dbReference>
<comment type="similarity">
    <text evidence="6">Belongs to the RuvA family.</text>
</comment>
<dbReference type="NCBIfam" id="TIGR00084">
    <property type="entry name" value="ruvA"/>
    <property type="match status" value="1"/>
</dbReference>
<accession>M1WQL6</accession>
<keyword evidence="9" id="KW-0378">Hydrolase</keyword>
<proteinExistence type="inferred from homology"/>
<dbReference type="HAMAP" id="MF_00031">
    <property type="entry name" value="DNA_HJ_migration_RuvA"/>
    <property type="match status" value="1"/>
</dbReference>
<keyword evidence="4 6" id="KW-0233">DNA recombination</keyword>
<dbReference type="GO" id="GO:0000400">
    <property type="term" value="F:four-way junction DNA binding"/>
    <property type="evidence" value="ECO:0007669"/>
    <property type="project" value="UniProtKB-UniRule"/>
</dbReference>
<evidence type="ECO:0000313" key="9">
    <source>
        <dbReference type="EMBL" id="CCH66454.1"/>
    </source>
</evidence>
<dbReference type="SUPFAM" id="SSF50249">
    <property type="entry name" value="Nucleic acid-binding proteins"/>
    <property type="match status" value="1"/>
</dbReference>
<evidence type="ECO:0000256" key="5">
    <source>
        <dbReference type="ARBA" id="ARBA00023204"/>
    </source>
</evidence>
<keyword evidence="3 6" id="KW-0238">DNA-binding</keyword>
<dbReference type="SUPFAM" id="SSF47781">
    <property type="entry name" value="RuvA domain 2-like"/>
    <property type="match status" value="1"/>
</dbReference>
<dbReference type="InterPro" id="IPR012340">
    <property type="entry name" value="NA-bd_OB-fold"/>
</dbReference>
<dbReference type="Gene3D" id="2.40.50.140">
    <property type="entry name" value="Nucleic acid-binding proteins"/>
    <property type="match status" value="1"/>
</dbReference>
<dbReference type="Pfam" id="PF14520">
    <property type="entry name" value="HHH_5"/>
    <property type="match status" value="1"/>
</dbReference>
<feature type="region of interest" description="Domain III" evidence="6">
    <location>
        <begin position="158"/>
        <end position="212"/>
    </location>
</feature>
<comment type="caution">
    <text evidence="6">Lacks conserved residue(s) required for the propagation of feature annotation.</text>
</comment>
<keyword evidence="9" id="KW-0347">Helicase</keyword>
<dbReference type="STRING" id="1165094.RINTHH_2990"/>
<evidence type="ECO:0000256" key="2">
    <source>
        <dbReference type="ARBA" id="ARBA00022763"/>
    </source>
</evidence>
<dbReference type="RefSeq" id="WP_008231930.1">
    <property type="nucleotide sequence ID" value="NZ_CAIY01000015.1"/>
</dbReference>
<dbReference type="GO" id="GO:0005524">
    <property type="term" value="F:ATP binding"/>
    <property type="evidence" value="ECO:0007669"/>
    <property type="project" value="InterPro"/>
</dbReference>
<name>M1WQL6_9NOST</name>
<comment type="caution">
    <text evidence="9">The sequence shown here is derived from an EMBL/GenBank/DDBJ whole genome shotgun (WGS) entry which is preliminary data.</text>
</comment>
<dbReference type="GO" id="GO:0009379">
    <property type="term" value="C:Holliday junction helicase complex"/>
    <property type="evidence" value="ECO:0007669"/>
    <property type="project" value="InterPro"/>
</dbReference>
<dbReference type="GO" id="GO:0005737">
    <property type="term" value="C:cytoplasm"/>
    <property type="evidence" value="ECO:0007669"/>
    <property type="project" value="UniProtKB-SubCell"/>
</dbReference>
<comment type="domain">
    <text evidence="6">Has three domains with a flexible linker between the domains II and III and assumes an 'L' shape. Domain III is highly mobile and contacts RuvB.</text>
</comment>
<dbReference type="AlphaFoldDB" id="M1WQL6"/>
<dbReference type="InterPro" id="IPR010994">
    <property type="entry name" value="RuvA_2-like"/>
</dbReference>
<gene>
    <name evidence="6" type="primary">ruvA</name>
    <name evidence="9" type="ORF">RINTHH_2990</name>
</gene>
<reference evidence="9 10" key="1">
    <citation type="submission" date="2012-05" db="EMBL/GenBank/DDBJ databases">
        <authorList>
            <person name="Hilton J."/>
        </authorList>
    </citation>
    <scope>NUCLEOTIDE SEQUENCE [LARGE SCALE GENOMIC DNA]</scope>
    <source>
        <strain evidence="9 10">HH01</strain>
    </source>
</reference>
<keyword evidence="1 6" id="KW-0963">Cytoplasm</keyword>
<dbReference type="Gene3D" id="1.10.150.20">
    <property type="entry name" value="5' to 3' exonuclease, C-terminal subdomain"/>
    <property type="match status" value="1"/>
</dbReference>
<dbReference type="GO" id="GO:0006310">
    <property type="term" value="P:DNA recombination"/>
    <property type="evidence" value="ECO:0007669"/>
    <property type="project" value="UniProtKB-UniRule"/>
</dbReference>
<evidence type="ECO:0000313" key="10">
    <source>
        <dbReference type="Proteomes" id="UP000053051"/>
    </source>
</evidence>
<evidence type="ECO:0000259" key="8">
    <source>
        <dbReference type="Pfam" id="PF07499"/>
    </source>
</evidence>
<dbReference type="GO" id="GO:0006281">
    <property type="term" value="P:DNA repair"/>
    <property type="evidence" value="ECO:0007669"/>
    <property type="project" value="UniProtKB-UniRule"/>
</dbReference>
<dbReference type="InterPro" id="IPR013849">
    <property type="entry name" value="DNA_helicase_Holl-junc_RuvA_I"/>
</dbReference>
<dbReference type="CDD" id="cd14332">
    <property type="entry name" value="UBA_RuvA_C"/>
    <property type="match status" value="1"/>
</dbReference>
<keyword evidence="2 6" id="KW-0227">DNA damage</keyword>
<evidence type="ECO:0000256" key="3">
    <source>
        <dbReference type="ARBA" id="ARBA00023125"/>
    </source>
</evidence>
<dbReference type="OrthoDB" id="5293449at2"/>
<keyword evidence="5 6" id="KW-0234">DNA repair</keyword>
<dbReference type="InterPro" id="IPR011114">
    <property type="entry name" value="RuvA_C"/>
</dbReference>
<dbReference type="Pfam" id="PF07499">
    <property type="entry name" value="RuvA_C"/>
    <property type="match status" value="1"/>
</dbReference>
<feature type="domain" description="DNA helicase Holliday junction RuvA type" evidence="7">
    <location>
        <begin position="1"/>
        <end position="67"/>
    </location>
</feature>
<dbReference type="GO" id="GO:0009378">
    <property type="term" value="F:four-way junction helicase activity"/>
    <property type="evidence" value="ECO:0007669"/>
    <property type="project" value="InterPro"/>
</dbReference>
<protein>
    <recommendedName>
        <fullName evidence="6">Holliday junction branch migration complex subunit RuvA</fullName>
    </recommendedName>
</protein>
<comment type="subcellular location">
    <subcellularLocation>
        <location evidence="6">Cytoplasm</location>
    </subcellularLocation>
</comment>
<evidence type="ECO:0000256" key="6">
    <source>
        <dbReference type="HAMAP-Rule" id="MF_00031"/>
    </source>
</evidence>
<dbReference type="InterPro" id="IPR000085">
    <property type="entry name" value="RuvA"/>
</dbReference>
<keyword evidence="10" id="KW-1185">Reference proteome</keyword>
<keyword evidence="9" id="KW-0067">ATP-binding</keyword>
<evidence type="ECO:0000256" key="1">
    <source>
        <dbReference type="ARBA" id="ARBA00022490"/>
    </source>
</evidence>
<dbReference type="GO" id="GO:0048476">
    <property type="term" value="C:Holliday junction resolvase complex"/>
    <property type="evidence" value="ECO:0007669"/>
    <property type="project" value="UniProtKB-UniRule"/>
</dbReference>
<sequence>MISYLKGIVAGVQSYGANRHILTLEVNSMGYDLQVTSRLSQQLPGLGEEIQIFTHYQIRDEVPFLYGFSSPADRELFRYLISVSGIGASLAIALLDTLELPDLVQAVITANVQLLIQTPGIGKRNAERICLELKTKLIEWRKNAGFLVATGGPIPGILEEVQMTLLALGYTAQEVNHSLHYVSEEIGLPKDSCVEDWIKQAIIYFSSTEVIQ</sequence>
<keyword evidence="9" id="KW-0547">Nucleotide-binding</keyword>
<evidence type="ECO:0000259" key="7">
    <source>
        <dbReference type="Pfam" id="PF01330"/>
    </source>
</evidence>
<organism evidence="9 10">
    <name type="scientific">Richelia intracellularis HH01</name>
    <dbReference type="NCBI Taxonomy" id="1165094"/>
    <lineage>
        <taxon>Bacteria</taxon>
        <taxon>Bacillati</taxon>
        <taxon>Cyanobacteriota</taxon>
        <taxon>Cyanophyceae</taxon>
        <taxon>Nostocales</taxon>
        <taxon>Nostocaceae</taxon>
        <taxon>Richelia</taxon>
    </lineage>
</organism>